<feature type="transmembrane region" description="Helical" evidence="2">
    <location>
        <begin position="257"/>
        <end position="279"/>
    </location>
</feature>
<reference evidence="3" key="1">
    <citation type="submission" date="2020-11" db="EMBL/GenBank/DDBJ databases">
        <title>Nocardioides sp. nov., isolated from Soil of Cynanchum wilfordii Hemsley rhizosphere.</title>
        <authorList>
            <person name="Lee J.-S."/>
            <person name="Suh M.K."/>
            <person name="Kim J.-S."/>
        </authorList>
    </citation>
    <scope>NUCLEOTIDE SEQUENCE</scope>
    <source>
        <strain evidence="3">KCTC 19275</strain>
    </source>
</reference>
<accession>A0A930YCI2</accession>
<dbReference type="AlphaFoldDB" id="A0A930YCI2"/>
<keyword evidence="4" id="KW-1185">Reference proteome</keyword>
<keyword evidence="2" id="KW-1133">Transmembrane helix</keyword>
<evidence type="ECO:0000313" key="4">
    <source>
        <dbReference type="Proteomes" id="UP000640489"/>
    </source>
</evidence>
<organism evidence="3 4">
    <name type="scientific">Nocardioides islandensis</name>
    <dbReference type="NCBI Taxonomy" id="433663"/>
    <lineage>
        <taxon>Bacteria</taxon>
        <taxon>Bacillati</taxon>
        <taxon>Actinomycetota</taxon>
        <taxon>Actinomycetes</taxon>
        <taxon>Propionibacteriales</taxon>
        <taxon>Nocardioidaceae</taxon>
        <taxon>Nocardioides</taxon>
    </lineage>
</organism>
<sequence length="348" mass="36086">MTPDAPAPRPRQVTLAASLVMAGSLLLVASVFERLGDLRSVESRSAIQRFLEQPPGSDLGLGLESVLDLLRVVAMVGAALATAAAILGYHVLKRNRAARIGLAVLAVPLFLTGTTTGGFLAALVAGSIGMLWLQPARLWFSGQAPPAERPAPAPPPVTTAPGPRQDVSAAPPPWTGYGEYGGALPAPPPVGPARSQRPSAVVAACVITWVCCSTALLFGLLLVAVLVADADGLLEELHRQNPQLAQDASDATIRATAWSVAVVVVFWSTLSGILAVLAFRRVRWSAYALVASAGTVAVVCLAGSLASPVLAVPGVLATAAGVLLLQSSAHRWYARREDPTPQPWRPSP</sequence>
<feature type="region of interest" description="Disordered" evidence="1">
    <location>
        <begin position="144"/>
        <end position="171"/>
    </location>
</feature>
<evidence type="ECO:0000313" key="3">
    <source>
        <dbReference type="EMBL" id="MBF4761697.1"/>
    </source>
</evidence>
<keyword evidence="2" id="KW-0472">Membrane</keyword>
<comment type="caution">
    <text evidence="3">The sequence shown here is derived from an EMBL/GenBank/DDBJ whole genome shotgun (WGS) entry which is preliminary data.</text>
</comment>
<gene>
    <name evidence="3" type="ORF">ISU07_01040</name>
</gene>
<protein>
    <submittedName>
        <fullName evidence="3">Uncharacterized protein</fullName>
    </submittedName>
</protein>
<keyword evidence="2" id="KW-0812">Transmembrane</keyword>
<feature type="transmembrane region" description="Helical" evidence="2">
    <location>
        <begin position="310"/>
        <end position="326"/>
    </location>
</feature>
<evidence type="ECO:0000256" key="1">
    <source>
        <dbReference type="SAM" id="MobiDB-lite"/>
    </source>
</evidence>
<dbReference type="EMBL" id="JADKPN010000001">
    <property type="protein sequence ID" value="MBF4761697.1"/>
    <property type="molecule type" value="Genomic_DNA"/>
</dbReference>
<name>A0A930YCI2_9ACTN</name>
<proteinExistence type="predicted"/>
<dbReference type="Proteomes" id="UP000640489">
    <property type="component" value="Unassembled WGS sequence"/>
</dbReference>
<feature type="transmembrane region" description="Helical" evidence="2">
    <location>
        <begin position="201"/>
        <end position="228"/>
    </location>
</feature>
<evidence type="ECO:0000256" key="2">
    <source>
        <dbReference type="SAM" id="Phobius"/>
    </source>
</evidence>
<feature type="transmembrane region" description="Helical" evidence="2">
    <location>
        <begin position="69"/>
        <end position="89"/>
    </location>
</feature>
<dbReference type="RefSeq" id="WP_194704899.1">
    <property type="nucleotide sequence ID" value="NZ_JADKPN010000001.1"/>
</dbReference>
<feature type="transmembrane region" description="Helical" evidence="2">
    <location>
        <begin position="12"/>
        <end position="32"/>
    </location>
</feature>
<feature type="compositionally biased region" description="Pro residues" evidence="1">
    <location>
        <begin position="147"/>
        <end position="158"/>
    </location>
</feature>